<sequence length="96" mass="11138">MNSEENKLLTAFKERMRIFHDEDKNLIQILEKSTAALSERFGFPVETVETGKELILERSRFVYNDKLEEFATAFADELNSFAIAHTLDEVTYESKS</sequence>
<evidence type="ECO:0008006" key="3">
    <source>
        <dbReference type="Google" id="ProtNLM"/>
    </source>
</evidence>
<evidence type="ECO:0000313" key="1">
    <source>
        <dbReference type="EMBL" id="CQR24583.1"/>
    </source>
</evidence>
<dbReference type="OrthoDB" id="2236831at2"/>
<proteinExistence type="predicted"/>
<keyword evidence="2" id="KW-1185">Reference proteome</keyword>
<gene>
    <name evidence="1" type="ORF">BN1356_00927</name>
</gene>
<evidence type="ECO:0000313" key="2">
    <source>
        <dbReference type="Proteomes" id="UP000198604"/>
    </source>
</evidence>
<name>A0A0E3WEZ4_9STRE</name>
<dbReference type="AlphaFoldDB" id="A0A0E3WEZ4"/>
<dbReference type="STRING" id="1608583.BN1356_00927"/>
<accession>A0A0E3WEZ4</accession>
<dbReference type="Proteomes" id="UP000198604">
    <property type="component" value="Unassembled WGS sequence"/>
</dbReference>
<dbReference type="RefSeq" id="WP_093650220.1">
    <property type="nucleotide sequence ID" value="NZ_CTEN01000002.1"/>
</dbReference>
<dbReference type="EMBL" id="CTEN01000002">
    <property type="protein sequence ID" value="CQR24583.1"/>
    <property type="molecule type" value="Genomic_DNA"/>
</dbReference>
<organism evidence="1 2">
    <name type="scientific">Streptococcus varani</name>
    <dbReference type="NCBI Taxonomy" id="1608583"/>
    <lineage>
        <taxon>Bacteria</taxon>
        <taxon>Bacillati</taxon>
        <taxon>Bacillota</taxon>
        <taxon>Bacilli</taxon>
        <taxon>Lactobacillales</taxon>
        <taxon>Streptococcaceae</taxon>
        <taxon>Streptococcus</taxon>
    </lineage>
</organism>
<reference evidence="2" key="1">
    <citation type="submission" date="2015-03" db="EMBL/GenBank/DDBJ databases">
        <authorList>
            <person name="Urmite Genomes"/>
        </authorList>
    </citation>
    <scope>NUCLEOTIDE SEQUENCE [LARGE SCALE GENOMIC DNA]</scope>
    <source>
        <strain evidence="2">FF10</strain>
    </source>
</reference>
<protein>
    <recommendedName>
        <fullName evidence="3">Phage gp6-like head-tail connector protein</fullName>
    </recommendedName>
</protein>